<evidence type="ECO:0000256" key="4">
    <source>
        <dbReference type="ARBA" id="ARBA00022692"/>
    </source>
</evidence>
<evidence type="ECO:0000256" key="1">
    <source>
        <dbReference type="ARBA" id="ARBA00004651"/>
    </source>
</evidence>
<evidence type="ECO:0000256" key="5">
    <source>
        <dbReference type="ARBA" id="ARBA00022989"/>
    </source>
</evidence>
<feature type="domain" description="ABC transmembrane type-1" evidence="8">
    <location>
        <begin position="14"/>
        <end position="208"/>
    </location>
</feature>
<keyword evidence="10" id="KW-1185">Reference proteome</keyword>
<proteinExistence type="inferred from homology"/>
<keyword evidence="4 7" id="KW-0812">Transmembrane</keyword>
<keyword evidence="2 7" id="KW-0813">Transport</keyword>
<organism evidence="9 10">
    <name type="scientific">Nonomuraea africana</name>
    <dbReference type="NCBI Taxonomy" id="46171"/>
    <lineage>
        <taxon>Bacteria</taxon>
        <taxon>Bacillati</taxon>
        <taxon>Actinomycetota</taxon>
        <taxon>Actinomycetes</taxon>
        <taxon>Streptosporangiales</taxon>
        <taxon>Streptosporangiaceae</taxon>
        <taxon>Nonomuraea</taxon>
    </lineage>
</organism>
<dbReference type="PANTHER" id="PTHR30450">
    <property type="entry name" value="ABC TRANSPORTER PERMEASE"/>
    <property type="match status" value="1"/>
</dbReference>
<dbReference type="EMBL" id="JADBEF010000001">
    <property type="protein sequence ID" value="MBE1561097.1"/>
    <property type="molecule type" value="Genomic_DNA"/>
</dbReference>
<sequence length="218" mass="23156">MTWQEIVELLVPATWETVQMVVWSTLFTVLFGLPLGVALVGTSRDGLFPSRVANQVLGLLVNIGRSLPFLILMIAVIPFTRLLLGTSIGLHAAVVPLTIGAVPFFARLVEMALRAVSPDVVQAAHAMGVGRLTIVTKVLLPEARAGLVAGVTVTLVTLVSYSAMAGVIGAGGLGDLAIRYGYQRFETPLMITTCVVIIILVQLVQTLGDTLADRLAKR</sequence>
<dbReference type="PANTHER" id="PTHR30450:SF1">
    <property type="entry name" value="D-METHIONINE TRANSPORT SYSTEM PERMEASE PROTEIN METI-RELATED"/>
    <property type="match status" value="1"/>
</dbReference>
<feature type="transmembrane region" description="Helical" evidence="7">
    <location>
        <begin position="189"/>
        <end position="208"/>
    </location>
</feature>
<dbReference type="RefSeq" id="WP_192776075.1">
    <property type="nucleotide sequence ID" value="NZ_BAAASY010000014.1"/>
</dbReference>
<dbReference type="SUPFAM" id="SSF161098">
    <property type="entry name" value="MetI-like"/>
    <property type="match status" value="1"/>
</dbReference>
<evidence type="ECO:0000256" key="6">
    <source>
        <dbReference type="ARBA" id="ARBA00023136"/>
    </source>
</evidence>
<dbReference type="Proteomes" id="UP000661607">
    <property type="component" value="Unassembled WGS sequence"/>
</dbReference>
<gene>
    <name evidence="9" type="ORF">H4W81_003876</name>
</gene>
<dbReference type="Gene3D" id="1.10.3720.10">
    <property type="entry name" value="MetI-like"/>
    <property type="match status" value="1"/>
</dbReference>
<evidence type="ECO:0000256" key="2">
    <source>
        <dbReference type="ARBA" id="ARBA00022448"/>
    </source>
</evidence>
<dbReference type="InterPro" id="IPR035906">
    <property type="entry name" value="MetI-like_sf"/>
</dbReference>
<feature type="transmembrane region" description="Helical" evidence="7">
    <location>
        <begin position="83"/>
        <end position="106"/>
    </location>
</feature>
<evidence type="ECO:0000313" key="9">
    <source>
        <dbReference type="EMBL" id="MBE1561097.1"/>
    </source>
</evidence>
<dbReference type="InterPro" id="IPR051322">
    <property type="entry name" value="AA_ABC_Transporter_Permease"/>
</dbReference>
<keyword evidence="6 7" id="KW-0472">Membrane</keyword>
<protein>
    <submittedName>
        <fullName evidence="9">D-methionine transport system permease protein</fullName>
    </submittedName>
</protein>
<keyword evidence="3" id="KW-1003">Cell membrane</keyword>
<comment type="caution">
    <text evidence="9">The sequence shown here is derived from an EMBL/GenBank/DDBJ whole genome shotgun (WGS) entry which is preliminary data.</text>
</comment>
<name>A0ABR9KGF3_9ACTN</name>
<reference evidence="9 10" key="1">
    <citation type="submission" date="2020-10" db="EMBL/GenBank/DDBJ databases">
        <title>Sequencing the genomes of 1000 actinobacteria strains.</title>
        <authorList>
            <person name="Klenk H.-P."/>
        </authorList>
    </citation>
    <scope>NUCLEOTIDE SEQUENCE [LARGE SCALE GENOMIC DNA]</scope>
    <source>
        <strain evidence="9 10">DSM 43748</strain>
    </source>
</reference>
<comment type="subcellular location">
    <subcellularLocation>
        <location evidence="1 7">Cell membrane</location>
        <topology evidence="1 7">Multi-pass membrane protein</topology>
    </subcellularLocation>
</comment>
<dbReference type="PROSITE" id="PS50928">
    <property type="entry name" value="ABC_TM1"/>
    <property type="match status" value="1"/>
</dbReference>
<feature type="transmembrane region" description="Helical" evidence="7">
    <location>
        <begin position="52"/>
        <end position="77"/>
    </location>
</feature>
<comment type="similarity">
    <text evidence="7">Belongs to the binding-protein-dependent transport system permease family.</text>
</comment>
<evidence type="ECO:0000256" key="3">
    <source>
        <dbReference type="ARBA" id="ARBA00022475"/>
    </source>
</evidence>
<keyword evidence="5 7" id="KW-1133">Transmembrane helix</keyword>
<dbReference type="CDD" id="cd06261">
    <property type="entry name" value="TM_PBP2"/>
    <property type="match status" value="1"/>
</dbReference>
<feature type="transmembrane region" description="Helical" evidence="7">
    <location>
        <begin position="20"/>
        <end position="40"/>
    </location>
</feature>
<dbReference type="Pfam" id="PF00528">
    <property type="entry name" value="BPD_transp_1"/>
    <property type="match status" value="1"/>
</dbReference>
<accession>A0ABR9KGF3</accession>
<evidence type="ECO:0000259" key="8">
    <source>
        <dbReference type="PROSITE" id="PS50928"/>
    </source>
</evidence>
<evidence type="ECO:0000256" key="7">
    <source>
        <dbReference type="RuleBase" id="RU363032"/>
    </source>
</evidence>
<feature type="transmembrane region" description="Helical" evidence="7">
    <location>
        <begin position="147"/>
        <end position="169"/>
    </location>
</feature>
<dbReference type="InterPro" id="IPR000515">
    <property type="entry name" value="MetI-like"/>
</dbReference>
<evidence type="ECO:0000313" key="10">
    <source>
        <dbReference type="Proteomes" id="UP000661607"/>
    </source>
</evidence>